<reference evidence="2 3" key="1">
    <citation type="submission" date="2018-10" db="EMBL/GenBank/DDBJ databases">
        <title>Oceanobacillus sp. YLB-02 draft genome.</title>
        <authorList>
            <person name="Yu L."/>
        </authorList>
    </citation>
    <scope>NUCLEOTIDE SEQUENCE [LARGE SCALE GENOMIC DNA]</scope>
    <source>
        <strain evidence="2 3">YLB-02</strain>
    </source>
</reference>
<sequence>MKELNKWNAKLNRTVNNEEGSQAVEFMGIAAVVIMLVIILTTWMGNQGDTGFTGILDGIISLVSGWF</sequence>
<proteinExistence type="predicted"/>
<dbReference type="RefSeq" id="WP_147436770.1">
    <property type="nucleotide sequence ID" value="NZ_RCHR01000002.1"/>
</dbReference>
<dbReference type="EMBL" id="RCHR01000002">
    <property type="protein sequence ID" value="RLL46509.1"/>
    <property type="molecule type" value="Genomic_DNA"/>
</dbReference>
<organism evidence="2 3">
    <name type="scientific">Oceanobacillus piezotolerans</name>
    <dbReference type="NCBI Taxonomy" id="2448030"/>
    <lineage>
        <taxon>Bacteria</taxon>
        <taxon>Bacillati</taxon>
        <taxon>Bacillota</taxon>
        <taxon>Bacilli</taxon>
        <taxon>Bacillales</taxon>
        <taxon>Bacillaceae</taxon>
        <taxon>Oceanobacillus</taxon>
    </lineage>
</organism>
<feature type="transmembrane region" description="Helical" evidence="1">
    <location>
        <begin position="23"/>
        <end position="44"/>
    </location>
</feature>
<name>A0A498DPD9_9BACI</name>
<keyword evidence="3" id="KW-1185">Reference proteome</keyword>
<evidence type="ECO:0000313" key="2">
    <source>
        <dbReference type="EMBL" id="RLL46509.1"/>
    </source>
</evidence>
<accession>A0A498DPD9</accession>
<dbReference type="AlphaFoldDB" id="A0A498DPD9"/>
<protein>
    <submittedName>
        <fullName evidence="2">Uncharacterized protein</fullName>
    </submittedName>
</protein>
<keyword evidence="1" id="KW-1133">Transmembrane helix</keyword>
<evidence type="ECO:0000256" key="1">
    <source>
        <dbReference type="SAM" id="Phobius"/>
    </source>
</evidence>
<dbReference type="Proteomes" id="UP000270219">
    <property type="component" value="Unassembled WGS sequence"/>
</dbReference>
<keyword evidence="1" id="KW-0812">Transmembrane</keyword>
<gene>
    <name evidence="2" type="ORF">D8M04_04690</name>
</gene>
<evidence type="ECO:0000313" key="3">
    <source>
        <dbReference type="Proteomes" id="UP000270219"/>
    </source>
</evidence>
<comment type="caution">
    <text evidence="2">The sequence shown here is derived from an EMBL/GenBank/DDBJ whole genome shotgun (WGS) entry which is preliminary data.</text>
</comment>
<keyword evidence="1" id="KW-0472">Membrane</keyword>